<feature type="compositionally biased region" description="Polar residues" evidence="1">
    <location>
        <begin position="9"/>
        <end position="18"/>
    </location>
</feature>
<dbReference type="InterPro" id="IPR013154">
    <property type="entry name" value="ADH-like_N"/>
</dbReference>
<dbReference type="PhylomeDB" id="A0A0A2JPN1"/>
<dbReference type="Gene3D" id="3.40.50.720">
    <property type="entry name" value="NAD(P)-binding Rossmann-like Domain"/>
    <property type="match status" value="1"/>
</dbReference>
<organism evidence="3 4">
    <name type="scientific">Penicillium expansum</name>
    <name type="common">Blue mold rot fungus</name>
    <dbReference type="NCBI Taxonomy" id="27334"/>
    <lineage>
        <taxon>Eukaryota</taxon>
        <taxon>Fungi</taxon>
        <taxon>Dikarya</taxon>
        <taxon>Ascomycota</taxon>
        <taxon>Pezizomycotina</taxon>
        <taxon>Eurotiomycetes</taxon>
        <taxon>Eurotiomycetidae</taxon>
        <taxon>Eurotiales</taxon>
        <taxon>Aspergillaceae</taxon>
        <taxon>Penicillium</taxon>
    </lineage>
</organism>
<dbReference type="SUPFAM" id="SSF51735">
    <property type="entry name" value="NAD(P)-binding Rossmann-fold domains"/>
    <property type="match status" value="1"/>
</dbReference>
<keyword evidence="4" id="KW-1185">Reference proteome</keyword>
<proteinExistence type="predicted"/>
<accession>A0A0A2JPN1</accession>
<dbReference type="GeneID" id="27679965"/>
<evidence type="ECO:0000313" key="4">
    <source>
        <dbReference type="Proteomes" id="UP000030143"/>
    </source>
</evidence>
<dbReference type="AlphaFoldDB" id="A0A0A2JPN1"/>
<reference evidence="3 4" key="1">
    <citation type="journal article" date="2015" name="Mol. Plant Microbe Interact.">
        <title>Genome, transcriptome, and functional analyses of Penicillium expansum provide new insights into secondary metabolism and pathogenicity.</title>
        <authorList>
            <person name="Ballester A.R."/>
            <person name="Marcet-Houben M."/>
            <person name="Levin E."/>
            <person name="Sela N."/>
            <person name="Selma-Lazaro C."/>
            <person name="Carmona L."/>
            <person name="Wisniewski M."/>
            <person name="Droby S."/>
            <person name="Gonzalez-Candelas L."/>
            <person name="Gabaldon T."/>
        </authorList>
    </citation>
    <scope>NUCLEOTIDE SEQUENCE [LARGE SCALE GENOMIC DNA]</scope>
    <source>
        <strain evidence="3 4">MD-8</strain>
    </source>
</reference>
<dbReference type="Gene3D" id="3.90.180.10">
    <property type="entry name" value="Medium-chain alcohol dehydrogenases, catalytic domain"/>
    <property type="match status" value="1"/>
</dbReference>
<evidence type="ECO:0000259" key="2">
    <source>
        <dbReference type="SMART" id="SM00829"/>
    </source>
</evidence>
<dbReference type="Proteomes" id="UP000030143">
    <property type="component" value="Unassembled WGS sequence"/>
</dbReference>
<dbReference type="SUPFAM" id="SSF50129">
    <property type="entry name" value="GroES-like"/>
    <property type="match status" value="1"/>
</dbReference>
<dbReference type="RefSeq" id="XP_016600516.1">
    <property type="nucleotide sequence ID" value="XM_016744545.1"/>
</dbReference>
<dbReference type="PANTHER" id="PTHR45033">
    <property type="match status" value="1"/>
</dbReference>
<dbReference type="Pfam" id="PF00107">
    <property type="entry name" value="ADH_zinc_N"/>
    <property type="match status" value="1"/>
</dbReference>
<dbReference type="OrthoDB" id="4158087at2759"/>
<dbReference type="InterPro" id="IPR013149">
    <property type="entry name" value="ADH-like_C"/>
</dbReference>
<feature type="compositionally biased region" description="Basic and acidic residues" evidence="1">
    <location>
        <begin position="47"/>
        <end position="66"/>
    </location>
</feature>
<feature type="region of interest" description="Disordered" evidence="1">
    <location>
        <begin position="1"/>
        <end position="85"/>
    </location>
</feature>
<protein>
    <submittedName>
        <fullName evidence="3">Polyketide synthase, enoylreductase</fullName>
    </submittedName>
</protein>
<gene>
    <name evidence="3" type="ORF">PEX2_072750</name>
</gene>
<dbReference type="Pfam" id="PF08240">
    <property type="entry name" value="ADH_N"/>
    <property type="match status" value="1"/>
</dbReference>
<dbReference type="InterPro" id="IPR020843">
    <property type="entry name" value="ER"/>
</dbReference>
<dbReference type="InterPro" id="IPR036291">
    <property type="entry name" value="NAD(P)-bd_dom_sf"/>
</dbReference>
<dbReference type="CDD" id="cd08276">
    <property type="entry name" value="MDR7"/>
    <property type="match status" value="1"/>
</dbReference>
<evidence type="ECO:0000313" key="3">
    <source>
        <dbReference type="EMBL" id="KGO59320.1"/>
    </source>
</evidence>
<comment type="caution">
    <text evidence="3">The sequence shown here is derived from an EMBL/GenBank/DDBJ whole genome shotgun (WGS) entry which is preliminary data.</text>
</comment>
<dbReference type="SMART" id="SM00829">
    <property type="entry name" value="PKS_ER"/>
    <property type="match status" value="1"/>
</dbReference>
<dbReference type="GO" id="GO:0016491">
    <property type="term" value="F:oxidoreductase activity"/>
    <property type="evidence" value="ECO:0007669"/>
    <property type="project" value="InterPro"/>
</dbReference>
<dbReference type="PANTHER" id="PTHR45033:SF2">
    <property type="entry name" value="ZINC-TYPE ALCOHOL DEHYDROGENASE-LIKE PROTEIN C1773.06C"/>
    <property type="match status" value="1"/>
</dbReference>
<dbReference type="HOGENOM" id="CLU_376461_0_0_1"/>
<feature type="compositionally biased region" description="Basic residues" evidence="1">
    <location>
        <begin position="23"/>
        <end position="40"/>
    </location>
</feature>
<dbReference type="InterPro" id="IPR052711">
    <property type="entry name" value="Zinc_ADH-like"/>
</dbReference>
<sequence length="737" mass="80606">MEQPAFIFLNTTGASSLSPPAAKRMRAHITKTNFAKRRQHAPSTGSEPREQRKDQSRPLKESEKPKSKQITTLLPPKSTSPDSARDATAFQKLQELVFLEGRHSPGSPSEAAWFNLIASDPVLIEASLAVAVRHWSPDNAWQLKAYRHSYAAVHSIKQRIMSTGARTDGVLGAVTTLAFGATLEQDDVAWNVHVFGLAHMLKDRKSRTMTPPPSWITDLIVQDSVNAIFKFPRLYHERILEVLIDYNDQRILGIKGLCDSVIQLQKMIESHHQHQFDPTLVAREIEEPLAQLHYKVRALRAIDDLYVQATARAIELVLYLLWPSRSGAYLTLLAGELKEAICRFPIKGCSYMNLTSFPLMIGAIAADKDSVPRAWFVDRLAREVRAMQLRGQEGFETSLEYQQDVRIPSAHELGPHEVLVRIHAASLNYRELVIAGPMGINGPITPPVIPGCDGAGIVEAVGSSVHEFRLGDRVITQASYKCAEARGDDALAGIADVAACLGQGSDGTLRSHGVFSEAGLVHAPKSLDFLPASTLTCTWTTAWNALFGLKGREAGPGSWVLVQGTGGVSIAALQLAVAVGATVIATTSSEEKAARLKTLGATHVINYLTNPKSWGEEARRLTPSERGVDFVIDVGGNETLPQSLAAVRTDGIVLVIGQVGDSSVDAVPMFAALLHTCIVRGILAASRNQFRELVRFIDEHNIVPAVDDVVFELAETKSAYRRLKERKHFAKVLIKID</sequence>
<feature type="compositionally biased region" description="Polar residues" evidence="1">
    <location>
        <begin position="68"/>
        <end position="82"/>
    </location>
</feature>
<name>A0A0A2JPN1_PENEN</name>
<evidence type="ECO:0000256" key="1">
    <source>
        <dbReference type="SAM" id="MobiDB-lite"/>
    </source>
</evidence>
<dbReference type="VEuPathDB" id="FungiDB:PEXP_075170"/>
<dbReference type="EMBL" id="JQFZ01000096">
    <property type="protein sequence ID" value="KGO59320.1"/>
    <property type="molecule type" value="Genomic_DNA"/>
</dbReference>
<dbReference type="STRING" id="27334.A0A0A2JPN1"/>
<feature type="domain" description="Enoyl reductase (ER)" evidence="2">
    <location>
        <begin position="394"/>
        <end position="734"/>
    </location>
</feature>
<dbReference type="InterPro" id="IPR011032">
    <property type="entry name" value="GroES-like_sf"/>
</dbReference>